<evidence type="ECO:0000313" key="2">
    <source>
        <dbReference type="Proteomes" id="UP000571084"/>
    </source>
</evidence>
<protein>
    <submittedName>
        <fullName evidence="1">Uncharacterized protein</fullName>
    </submittedName>
</protein>
<dbReference type="RefSeq" id="WP_168053833.1">
    <property type="nucleotide sequence ID" value="NZ_JAAOZT010000003.1"/>
</dbReference>
<sequence length="77" mass="8604">MNNYLIFSSFCHHMLLEDEFIILIEAKNQYILLGKNESIILLAAMNSDTHMDSSVVKNLIANGVIVYGGKEKTNNSA</sequence>
<evidence type="ECO:0000313" key="1">
    <source>
        <dbReference type="EMBL" id="MBB5201450.1"/>
    </source>
</evidence>
<keyword evidence="2" id="KW-1185">Reference proteome</keyword>
<dbReference type="AlphaFoldDB" id="A0A840RYD7"/>
<proteinExistence type="predicted"/>
<organism evidence="1 2">
    <name type="scientific">Glaciimonas immobilis</name>
    <dbReference type="NCBI Taxonomy" id="728004"/>
    <lineage>
        <taxon>Bacteria</taxon>
        <taxon>Pseudomonadati</taxon>
        <taxon>Pseudomonadota</taxon>
        <taxon>Betaproteobacteria</taxon>
        <taxon>Burkholderiales</taxon>
        <taxon>Oxalobacteraceae</taxon>
        <taxon>Glaciimonas</taxon>
    </lineage>
</organism>
<comment type="caution">
    <text evidence="1">The sequence shown here is derived from an EMBL/GenBank/DDBJ whole genome shotgun (WGS) entry which is preliminary data.</text>
</comment>
<dbReference type="Proteomes" id="UP000571084">
    <property type="component" value="Unassembled WGS sequence"/>
</dbReference>
<name>A0A840RYD7_9BURK</name>
<accession>A0A840RYD7</accession>
<gene>
    <name evidence="1" type="ORF">HNR39_003303</name>
</gene>
<reference evidence="1 2" key="1">
    <citation type="submission" date="2020-08" db="EMBL/GenBank/DDBJ databases">
        <title>Genomic Encyclopedia of Type Strains, Phase IV (KMG-IV): sequencing the most valuable type-strain genomes for metagenomic binning, comparative biology and taxonomic classification.</title>
        <authorList>
            <person name="Goeker M."/>
        </authorList>
    </citation>
    <scope>NUCLEOTIDE SEQUENCE [LARGE SCALE GENOMIC DNA]</scope>
    <source>
        <strain evidence="1 2">DSM 23240</strain>
    </source>
</reference>
<dbReference type="EMBL" id="JACHHQ010000007">
    <property type="protein sequence ID" value="MBB5201450.1"/>
    <property type="molecule type" value="Genomic_DNA"/>
</dbReference>